<name>A0A919AZC3_9ACTN</name>
<sequence length="141" mass="15142">MGEPAEAVASLEGAVRMERAVRTRSQWYAMYLWLFAAWQLLLIPMLVLWRGHVPVAVSMAGNAVIVAALSLYAARQPVVPRRMTVRHLSAIGGWTLVYGLTLVLAFIGPFKEPGVLFTGVAAICCALPPALVALNVARSGA</sequence>
<comment type="caution">
    <text evidence="2">The sequence shown here is derived from an EMBL/GenBank/DDBJ whole genome shotgun (WGS) entry which is preliminary data.</text>
</comment>
<proteinExistence type="predicted"/>
<dbReference type="RefSeq" id="WP_229890669.1">
    <property type="nucleotide sequence ID" value="NZ_BNBD01000002.1"/>
</dbReference>
<organism evidence="2 3">
    <name type="scientific">Streptomyces mashuensis</name>
    <dbReference type="NCBI Taxonomy" id="33904"/>
    <lineage>
        <taxon>Bacteria</taxon>
        <taxon>Bacillati</taxon>
        <taxon>Actinomycetota</taxon>
        <taxon>Actinomycetes</taxon>
        <taxon>Kitasatosporales</taxon>
        <taxon>Streptomycetaceae</taxon>
        <taxon>Streptomyces</taxon>
    </lineage>
</organism>
<gene>
    <name evidence="2" type="ORF">GCM10010218_13970</name>
</gene>
<dbReference type="EMBL" id="BNBD01000002">
    <property type="protein sequence ID" value="GHF34027.1"/>
    <property type="molecule type" value="Genomic_DNA"/>
</dbReference>
<evidence type="ECO:0000313" key="3">
    <source>
        <dbReference type="Proteomes" id="UP000638313"/>
    </source>
</evidence>
<evidence type="ECO:0000256" key="1">
    <source>
        <dbReference type="SAM" id="Phobius"/>
    </source>
</evidence>
<feature type="transmembrane region" description="Helical" evidence="1">
    <location>
        <begin position="27"/>
        <end position="49"/>
    </location>
</feature>
<feature type="transmembrane region" description="Helical" evidence="1">
    <location>
        <begin position="85"/>
        <end position="108"/>
    </location>
</feature>
<reference evidence="2" key="1">
    <citation type="journal article" date="2014" name="Int. J. Syst. Evol. Microbiol.">
        <title>Complete genome sequence of Corynebacterium casei LMG S-19264T (=DSM 44701T), isolated from a smear-ripened cheese.</title>
        <authorList>
            <consortium name="US DOE Joint Genome Institute (JGI-PGF)"/>
            <person name="Walter F."/>
            <person name="Albersmeier A."/>
            <person name="Kalinowski J."/>
            <person name="Ruckert C."/>
        </authorList>
    </citation>
    <scope>NUCLEOTIDE SEQUENCE</scope>
    <source>
        <strain evidence="2">JCM 4059</strain>
    </source>
</reference>
<feature type="transmembrane region" description="Helical" evidence="1">
    <location>
        <begin position="55"/>
        <end position="73"/>
    </location>
</feature>
<evidence type="ECO:0000313" key="2">
    <source>
        <dbReference type="EMBL" id="GHF34027.1"/>
    </source>
</evidence>
<keyword evidence="1" id="KW-0472">Membrane</keyword>
<keyword evidence="3" id="KW-1185">Reference proteome</keyword>
<protein>
    <submittedName>
        <fullName evidence="2">Uncharacterized protein</fullName>
    </submittedName>
</protein>
<keyword evidence="1" id="KW-1133">Transmembrane helix</keyword>
<accession>A0A919AZC3</accession>
<keyword evidence="1" id="KW-0812">Transmembrane</keyword>
<dbReference type="AlphaFoldDB" id="A0A919AZC3"/>
<feature type="transmembrane region" description="Helical" evidence="1">
    <location>
        <begin position="114"/>
        <end position="137"/>
    </location>
</feature>
<dbReference type="Proteomes" id="UP000638313">
    <property type="component" value="Unassembled WGS sequence"/>
</dbReference>
<reference evidence="2" key="2">
    <citation type="submission" date="2020-09" db="EMBL/GenBank/DDBJ databases">
        <authorList>
            <person name="Sun Q."/>
            <person name="Ohkuma M."/>
        </authorList>
    </citation>
    <scope>NUCLEOTIDE SEQUENCE</scope>
    <source>
        <strain evidence="2">JCM 4059</strain>
    </source>
</reference>